<feature type="domain" description="Nanos-type" evidence="2">
    <location>
        <begin position="351"/>
        <end position="392"/>
    </location>
</feature>
<keyword evidence="3" id="KW-1185">Reference proteome</keyword>
<keyword evidence="1" id="KW-0863">Zinc-finger</keyword>
<reference evidence="4" key="1">
    <citation type="submission" date="2023-03" db="UniProtKB">
        <authorList>
            <consortium name="WormBaseParasite"/>
        </authorList>
    </citation>
    <scope>IDENTIFICATION</scope>
</reference>
<name>A0A9J2PBH0_ASCLU</name>
<evidence type="ECO:0000313" key="4">
    <source>
        <dbReference type="WBParaSite" id="ALUE_0000704101-mRNA-1"/>
    </source>
</evidence>
<keyword evidence="1" id="KW-0862">Zinc</keyword>
<dbReference type="GO" id="GO:0006417">
    <property type="term" value="P:regulation of translation"/>
    <property type="evidence" value="ECO:0007669"/>
    <property type="project" value="UniProtKB-UniRule"/>
</dbReference>
<dbReference type="AlphaFoldDB" id="A0A9J2PBH0"/>
<keyword evidence="1" id="KW-0810">Translation regulation</keyword>
<dbReference type="Proteomes" id="UP000036681">
    <property type="component" value="Unplaced"/>
</dbReference>
<dbReference type="GO" id="GO:0008270">
    <property type="term" value="F:zinc ion binding"/>
    <property type="evidence" value="ECO:0007669"/>
    <property type="project" value="UniProtKB-KW"/>
</dbReference>
<keyword evidence="1" id="KW-0479">Metal-binding</keyword>
<organism evidence="3 4">
    <name type="scientific">Ascaris lumbricoides</name>
    <name type="common">Giant roundworm</name>
    <dbReference type="NCBI Taxonomy" id="6252"/>
    <lineage>
        <taxon>Eukaryota</taxon>
        <taxon>Metazoa</taxon>
        <taxon>Ecdysozoa</taxon>
        <taxon>Nematoda</taxon>
        <taxon>Chromadorea</taxon>
        <taxon>Rhabditida</taxon>
        <taxon>Spirurina</taxon>
        <taxon>Ascaridomorpha</taxon>
        <taxon>Ascaridoidea</taxon>
        <taxon>Ascarididae</taxon>
        <taxon>Ascaris</taxon>
    </lineage>
</organism>
<evidence type="ECO:0000259" key="2">
    <source>
        <dbReference type="PROSITE" id="PS51522"/>
    </source>
</evidence>
<dbReference type="GO" id="GO:0003723">
    <property type="term" value="F:RNA binding"/>
    <property type="evidence" value="ECO:0007669"/>
    <property type="project" value="UniProtKB-UniRule"/>
</dbReference>
<protein>
    <submittedName>
        <fullName evidence="4">Nanos-type domain-containing protein</fullName>
    </submittedName>
</protein>
<comment type="similarity">
    <text evidence="1">Belongs to the nanos family.</text>
</comment>
<sequence>MGLPRLRLFPLKSDVTRPRSTPMEDHVPLVSSICALSFYSCEAYGRVLKKERIAGNFPLRGRALKSLVFMDKELKKNKNLQVDPVEPCCDDDNSSSEYKLFGGYDSPLSPTMPRVLPDFERFLFFHFRMGSNVKDVRWILSQVYDFGSTVTAQFNAPLVSVRGEHQKHLCTTSQTAPAAFERCEHHLEDSTIFRFPPDLTASAVAEYAKPNRLENTMLSRPTHVAQKGSEPVIHQEVPSASHAPTQLGPGIIPLSHIRAEAGKIAHKLDKSGLGTSCTPLQPVSRSIRLAAPQTQVMSTLAHYRGLEVRSLSFRFLETLAPAGHTADYFTLITQRSNEDSIDAIRCFQAGGCGYCISINKPSHHNKKQCPELANLGPCKICGASGSKNHTIR</sequence>
<evidence type="ECO:0000313" key="3">
    <source>
        <dbReference type="Proteomes" id="UP000036681"/>
    </source>
</evidence>
<accession>A0A9J2PBH0</accession>
<evidence type="ECO:0000256" key="1">
    <source>
        <dbReference type="PROSITE-ProRule" id="PRU00855"/>
    </source>
</evidence>
<keyword evidence="1" id="KW-0694">RNA-binding</keyword>
<proteinExistence type="inferred from homology"/>
<dbReference type="WBParaSite" id="ALUE_0000704101-mRNA-1">
    <property type="protein sequence ID" value="ALUE_0000704101-mRNA-1"/>
    <property type="gene ID" value="ALUE_0000704101"/>
</dbReference>
<dbReference type="InterPro" id="IPR024161">
    <property type="entry name" value="Znf_nanos-typ"/>
</dbReference>
<dbReference type="PROSITE" id="PS51522">
    <property type="entry name" value="ZF_NANOS"/>
    <property type="match status" value="1"/>
</dbReference>